<dbReference type="InterPro" id="IPR036960">
    <property type="entry name" value="T-box_sf"/>
</dbReference>
<dbReference type="GO" id="GO:0045893">
    <property type="term" value="P:positive regulation of DNA-templated transcription"/>
    <property type="evidence" value="ECO:0007669"/>
    <property type="project" value="InterPro"/>
</dbReference>
<dbReference type="GO" id="GO:0000978">
    <property type="term" value="F:RNA polymerase II cis-regulatory region sequence-specific DNA binding"/>
    <property type="evidence" value="ECO:0007669"/>
    <property type="project" value="InterPro"/>
</dbReference>
<feature type="compositionally biased region" description="Basic and acidic residues" evidence="8">
    <location>
        <begin position="491"/>
        <end position="502"/>
    </location>
</feature>
<dbReference type="GO" id="GO:0000785">
    <property type="term" value="C:chromatin"/>
    <property type="evidence" value="ECO:0007669"/>
    <property type="project" value="TreeGrafter"/>
</dbReference>
<reference evidence="10" key="1">
    <citation type="journal article" date="2010" name="Gene Expr. Patterns">
        <title>An oligochaete homologue of the Brachyury gene is expressed transiently in the third quartette of micromeres.</title>
        <authorList>
            <person name="Kitakoshi T."/>
            <person name="Shimizu T."/>
        </authorList>
    </citation>
    <scope>NUCLEOTIDE SEQUENCE</scope>
</reference>
<dbReference type="SUPFAM" id="SSF49417">
    <property type="entry name" value="p53-like transcription factors"/>
    <property type="match status" value="1"/>
</dbReference>
<evidence type="ECO:0000256" key="1">
    <source>
        <dbReference type="ARBA" id="ARBA00004123"/>
    </source>
</evidence>
<keyword evidence="5" id="KW-0804">Transcription</keyword>
<dbReference type="InterPro" id="IPR001699">
    <property type="entry name" value="TF_T-box"/>
</dbReference>
<dbReference type="InterPro" id="IPR002070">
    <property type="entry name" value="TF_Brachyury"/>
</dbReference>
<evidence type="ECO:0000256" key="3">
    <source>
        <dbReference type="ARBA" id="ARBA00023015"/>
    </source>
</evidence>
<evidence type="ECO:0000259" key="9">
    <source>
        <dbReference type="PROSITE" id="PS50252"/>
    </source>
</evidence>
<accession>D4QGC4</accession>
<dbReference type="PRINTS" id="PR00937">
    <property type="entry name" value="TBOX"/>
</dbReference>
<dbReference type="PANTHER" id="PTHR11267">
    <property type="entry name" value="T-BOX PROTEIN-RELATED"/>
    <property type="match status" value="1"/>
</dbReference>
<protein>
    <submittedName>
        <fullName evidence="10">Brachyury</fullName>
    </submittedName>
</protein>
<dbReference type="PROSITE" id="PS01264">
    <property type="entry name" value="TBOX_2"/>
    <property type="match status" value="1"/>
</dbReference>
<keyword evidence="4 7" id="KW-0238">DNA-binding</keyword>
<dbReference type="PANTHER" id="PTHR11267:SF106">
    <property type="entry name" value="T-RELATED PROTEIN"/>
    <property type="match status" value="1"/>
</dbReference>
<name>D4QGC4_TUBTU</name>
<dbReference type="AlphaFoldDB" id="D4QGC4"/>
<evidence type="ECO:0000313" key="10">
    <source>
        <dbReference type="EMBL" id="BAJ04907.1"/>
    </source>
</evidence>
<sequence>MQCDYRVKSSSSSSSNKPTASCVGGELATCLSASERCQLLKAVDVQLAAGRVKSDPTERGLNVTLDDRQLWAQFQQLTNEMIVTKSGRRMFPVIRVSVSGLDASAMYSMLLDFVPADEHRWKYVNGEWSPCGKSQHQATPTPSSGPSNVYVHPDSPNFGAHWMKEPVSFGKVKLSNKQHGHGQILLNSLHKYQPRIHIARVAENNNVATFSFPETTFVAVTAYQNEEITSLKIKYNPFAKAFQDTKERSETVDGYYPGDDISLLDTSRLVYQYTSGGCESPWLLSRSLAESSSYNNTTQYNNCIRPHQTTRYAPYTSHHRPHHTSVECGGRSSSSTFSGGLSTSQFSLSPGGDCSSNSPVNWAAASSVSACPPAVVPSLSPCSYFYQVPGSSAVLGQSMWNVSTPAGVSCSWPPSYASYRPEVSGLRGLPNCDLAQTDCYSLAQCQLQLSSPRTSQNWSAICTNTNSSELVNSRPGQQQQQQQQPFFPTQTDRRSLVTDSKKRIQVTV</sequence>
<keyword evidence="6 7" id="KW-0539">Nucleus</keyword>
<evidence type="ECO:0000256" key="5">
    <source>
        <dbReference type="ARBA" id="ARBA00023163"/>
    </source>
</evidence>
<proteinExistence type="evidence at transcript level"/>
<feature type="DNA-binding region" description="T-box" evidence="7">
    <location>
        <begin position="70"/>
        <end position="244"/>
    </location>
</feature>
<dbReference type="GO" id="GO:0001708">
    <property type="term" value="P:cell fate specification"/>
    <property type="evidence" value="ECO:0007669"/>
    <property type="project" value="TreeGrafter"/>
</dbReference>
<dbReference type="EMBL" id="AB553740">
    <property type="protein sequence ID" value="BAJ04907.1"/>
    <property type="molecule type" value="mRNA"/>
</dbReference>
<dbReference type="CDD" id="cd20192">
    <property type="entry name" value="T-box_TBXT_TBX19-like"/>
    <property type="match status" value="1"/>
</dbReference>
<dbReference type="InterPro" id="IPR046360">
    <property type="entry name" value="T-box_DNA-bd"/>
</dbReference>
<dbReference type="PROSITE" id="PS50252">
    <property type="entry name" value="TBOX_3"/>
    <property type="match status" value="1"/>
</dbReference>
<dbReference type="Gene3D" id="2.60.40.820">
    <property type="entry name" value="Transcription factor, T-box"/>
    <property type="match status" value="1"/>
</dbReference>
<dbReference type="SMART" id="SM00425">
    <property type="entry name" value="TBOX"/>
    <property type="match status" value="1"/>
</dbReference>
<evidence type="ECO:0000256" key="7">
    <source>
        <dbReference type="PROSITE-ProRule" id="PRU00201"/>
    </source>
</evidence>
<dbReference type="Pfam" id="PF00907">
    <property type="entry name" value="T-box"/>
    <property type="match status" value="1"/>
</dbReference>
<feature type="domain" description="T-box" evidence="9">
    <location>
        <begin position="65"/>
        <end position="244"/>
    </location>
</feature>
<evidence type="ECO:0000256" key="6">
    <source>
        <dbReference type="ARBA" id="ARBA00023242"/>
    </source>
</evidence>
<evidence type="ECO:0000256" key="2">
    <source>
        <dbReference type="ARBA" id="ARBA00022473"/>
    </source>
</evidence>
<evidence type="ECO:0000256" key="8">
    <source>
        <dbReference type="SAM" id="MobiDB-lite"/>
    </source>
</evidence>
<gene>
    <name evidence="10" type="primary">Bra</name>
</gene>
<comment type="subcellular location">
    <subcellularLocation>
        <location evidence="1 7">Nucleus</location>
    </subcellularLocation>
</comment>
<organism evidence="10">
    <name type="scientific">Tubifex tubifex</name>
    <name type="common">Sludge worm</name>
    <name type="synonym">Lumbricus tubifex</name>
    <dbReference type="NCBI Taxonomy" id="6386"/>
    <lineage>
        <taxon>Eukaryota</taxon>
        <taxon>Metazoa</taxon>
        <taxon>Spiralia</taxon>
        <taxon>Lophotrochozoa</taxon>
        <taxon>Annelida</taxon>
        <taxon>Clitellata</taxon>
        <taxon>Oligochaeta</taxon>
        <taxon>Tubificida</taxon>
        <taxon>Tubificina</taxon>
        <taxon>Naididae</taxon>
        <taxon>Tubificinae</taxon>
        <taxon>Tubifex</taxon>
    </lineage>
</organism>
<keyword evidence="2" id="KW-0217">Developmental protein</keyword>
<feature type="compositionally biased region" description="Low complexity" evidence="8">
    <location>
        <begin position="477"/>
        <end position="490"/>
    </location>
</feature>
<dbReference type="PRINTS" id="PR00938">
    <property type="entry name" value="BRACHYURY"/>
</dbReference>
<dbReference type="InterPro" id="IPR018186">
    <property type="entry name" value="TF_T-box_CS"/>
</dbReference>
<dbReference type="InterPro" id="IPR008967">
    <property type="entry name" value="p53-like_TF_DNA-bd_sf"/>
</dbReference>
<feature type="region of interest" description="Disordered" evidence="8">
    <location>
        <begin position="1"/>
        <end position="20"/>
    </location>
</feature>
<dbReference type="GO" id="GO:0000981">
    <property type="term" value="F:DNA-binding transcription factor activity, RNA polymerase II-specific"/>
    <property type="evidence" value="ECO:0007669"/>
    <property type="project" value="TreeGrafter"/>
</dbReference>
<feature type="region of interest" description="Disordered" evidence="8">
    <location>
        <begin position="469"/>
        <end position="508"/>
    </location>
</feature>
<dbReference type="GO" id="GO:0005634">
    <property type="term" value="C:nucleus"/>
    <property type="evidence" value="ECO:0007669"/>
    <property type="project" value="UniProtKB-SubCell"/>
</dbReference>
<dbReference type="PROSITE" id="PS01283">
    <property type="entry name" value="TBOX_1"/>
    <property type="match status" value="1"/>
</dbReference>
<evidence type="ECO:0000256" key="4">
    <source>
        <dbReference type="ARBA" id="ARBA00023125"/>
    </source>
</evidence>
<keyword evidence="3" id="KW-0805">Transcription regulation</keyword>